<dbReference type="InterPro" id="IPR029063">
    <property type="entry name" value="SAM-dependent_MTases_sf"/>
</dbReference>
<protein>
    <submittedName>
        <fullName evidence="2">FkbM family methyltransferase</fullName>
    </submittedName>
</protein>
<accession>A0ABW2B7H6</accession>
<evidence type="ECO:0000259" key="1">
    <source>
        <dbReference type="Pfam" id="PF05050"/>
    </source>
</evidence>
<reference evidence="3" key="1">
    <citation type="journal article" date="2019" name="Int. J. Syst. Evol. Microbiol.">
        <title>The Global Catalogue of Microorganisms (GCM) 10K type strain sequencing project: providing services to taxonomists for standard genome sequencing and annotation.</title>
        <authorList>
            <consortium name="The Broad Institute Genomics Platform"/>
            <consortium name="The Broad Institute Genome Sequencing Center for Infectious Disease"/>
            <person name="Wu L."/>
            <person name="Ma J."/>
        </authorList>
    </citation>
    <scope>NUCLEOTIDE SEQUENCE [LARGE SCALE GENOMIC DNA]</scope>
    <source>
        <strain evidence="3">CCUG 66188</strain>
    </source>
</reference>
<dbReference type="GO" id="GO:0008168">
    <property type="term" value="F:methyltransferase activity"/>
    <property type="evidence" value="ECO:0007669"/>
    <property type="project" value="UniProtKB-KW"/>
</dbReference>
<keyword evidence="3" id="KW-1185">Reference proteome</keyword>
<keyword evidence="2" id="KW-0489">Methyltransferase</keyword>
<proteinExistence type="predicted"/>
<dbReference type="GO" id="GO:0032259">
    <property type="term" value="P:methylation"/>
    <property type="evidence" value="ECO:0007669"/>
    <property type="project" value="UniProtKB-KW"/>
</dbReference>
<dbReference type="InterPro" id="IPR006342">
    <property type="entry name" value="FkbM_mtfrase"/>
</dbReference>
<dbReference type="NCBIfam" id="TIGR01444">
    <property type="entry name" value="fkbM_fam"/>
    <property type="match status" value="1"/>
</dbReference>
<evidence type="ECO:0000313" key="3">
    <source>
        <dbReference type="Proteomes" id="UP001596353"/>
    </source>
</evidence>
<keyword evidence="2" id="KW-0808">Transferase</keyword>
<dbReference type="Proteomes" id="UP001596353">
    <property type="component" value="Unassembled WGS sequence"/>
</dbReference>
<dbReference type="EMBL" id="JBHSWG010000001">
    <property type="protein sequence ID" value="MFC6761171.1"/>
    <property type="molecule type" value="Genomic_DNA"/>
</dbReference>
<feature type="domain" description="Methyltransferase FkbM" evidence="1">
    <location>
        <begin position="52"/>
        <end position="176"/>
    </location>
</feature>
<dbReference type="Gene3D" id="3.40.50.150">
    <property type="entry name" value="Vaccinia Virus protein VP39"/>
    <property type="match status" value="1"/>
</dbReference>
<gene>
    <name evidence="2" type="ORF">ACFQFQ_19575</name>
</gene>
<dbReference type="SUPFAM" id="SSF53335">
    <property type="entry name" value="S-adenosyl-L-methionine-dependent methyltransferases"/>
    <property type="match status" value="1"/>
</dbReference>
<name>A0ABW2B7H6_9RHOB</name>
<comment type="caution">
    <text evidence="2">The sequence shown here is derived from an EMBL/GenBank/DDBJ whole genome shotgun (WGS) entry which is preliminary data.</text>
</comment>
<dbReference type="Pfam" id="PF05050">
    <property type="entry name" value="Methyltransf_21"/>
    <property type="match status" value="1"/>
</dbReference>
<evidence type="ECO:0000313" key="2">
    <source>
        <dbReference type="EMBL" id="MFC6761171.1"/>
    </source>
</evidence>
<organism evidence="2 3">
    <name type="scientific">Sulfitobacter porphyrae</name>
    <dbReference type="NCBI Taxonomy" id="1246864"/>
    <lineage>
        <taxon>Bacteria</taxon>
        <taxon>Pseudomonadati</taxon>
        <taxon>Pseudomonadota</taxon>
        <taxon>Alphaproteobacteria</taxon>
        <taxon>Rhodobacterales</taxon>
        <taxon>Roseobacteraceae</taxon>
        <taxon>Sulfitobacter</taxon>
    </lineage>
</organism>
<sequence length="221" mass="24907">MSISSELHKMWKLATNPEFRAYKRMVREFYAAHGRGTPERYDGLKPGDTVLDVGGYKGDWAERMTALYGVKVHCFEPHPRFIRHLQDRFAGREDVTVEGYAMGASAGVLDLSDDENASSALVASGNPVQGEVRPVAEVFDTLGLDRVACIKMNIEGGEYDLLPALIDTGLMARVDRLTVQFHRYSPAQDVQRDAIREGLARTHECVWAYPFLWEEWKRKAG</sequence>